<name>A0A8E0RKN1_9TREM</name>
<evidence type="ECO:0000256" key="2">
    <source>
        <dbReference type="ARBA" id="ARBA00022603"/>
    </source>
</evidence>
<evidence type="ECO:0000256" key="8">
    <source>
        <dbReference type="ARBA" id="ARBA00047306"/>
    </source>
</evidence>
<dbReference type="EMBL" id="LUCM01010123">
    <property type="protein sequence ID" value="KAA0185900.1"/>
    <property type="molecule type" value="Genomic_DNA"/>
</dbReference>
<evidence type="ECO:0000256" key="6">
    <source>
        <dbReference type="ARBA" id="ARBA00039449"/>
    </source>
</evidence>
<dbReference type="GO" id="GO:0071885">
    <property type="term" value="F:N-terminal protein N-methyltransferase activity"/>
    <property type="evidence" value="ECO:0007669"/>
    <property type="project" value="UniProtKB-EC"/>
</dbReference>
<keyword evidence="4" id="KW-0949">S-adenosyl-L-methionine</keyword>
<feature type="region of interest" description="Disordered" evidence="11">
    <location>
        <begin position="625"/>
        <end position="671"/>
    </location>
</feature>
<evidence type="ECO:0000256" key="7">
    <source>
        <dbReference type="ARBA" id="ARBA00043129"/>
    </source>
</evidence>
<comment type="similarity">
    <text evidence="1">Belongs to the methyltransferase superfamily. NTM1 family.</text>
</comment>
<comment type="catalytic activity">
    <reaction evidence="9">
        <text>N-terminal L-prolyl-L-prolyl-L-lysyl-[protein] + 2 S-adenosyl-L-methionine = N-terminal N,N-dimethyl-L-prolyl-L-prolyl-L-lysyl-[protein] + 2 S-adenosyl-L-homocysteine + 2 H(+)</text>
        <dbReference type="Rhea" id="RHEA:54736"/>
        <dbReference type="Rhea" id="RHEA-COMP:13787"/>
        <dbReference type="Rhea" id="RHEA-COMP:13974"/>
        <dbReference type="ChEBI" id="CHEBI:15378"/>
        <dbReference type="ChEBI" id="CHEBI:57856"/>
        <dbReference type="ChEBI" id="CHEBI:59789"/>
        <dbReference type="ChEBI" id="CHEBI:138059"/>
        <dbReference type="ChEBI" id="CHEBI:138318"/>
        <dbReference type="EC" id="2.1.1.244"/>
    </reaction>
</comment>
<dbReference type="Gene3D" id="3.40.50.150">
    <property type="entry name" value="Vaccinia Virus protein VP39"/>
    <property type="match status" value="1"/>
</dbReference>
<dbReference type="SUPFAM" id="SSF53335">
    <property type="entry name" value="S-adenosyl-L-methionine-dependent methyltransferases"/>
    <property type="match status" value="1"/>
</dbReference>
<dbReference type="InterPro" id="IPR029063">
    <property type="entry name" value="SAM-dependent_MTases_sf"/>
</dbReference>
<evidence type="ECO:0000256" key="4">
    <source>
        <dbReference type="ARBA" id="ARBA00022691"/>
    </source>
</evidence>
<dbReference type="FunFam" id="3.40.50.150:FF:000025">
    <property type="entry name" value="N-terminal Xaa-Pro-Lys N-methyltransferase 1"/>
    <property type="match status" value="1"/>
</dbReference>
<protein>
    <recommendedName>
        <fullName evidence="6">Alpha N-terminal protein methyltransferase 1</fullName>
        <ecNumber evidence="5">2.1.1.244</ecNumber>
    </recommendedName>
    <alternativeName>
        <fullName evidence="7">X-Pro-Lys N-terminal protein methyltransferase 1</fullName>
    </alternativeName>
</protein>
<dbReference type="GO" id="GO:0005737">
    <property type="term" value="C:cytoplasm"/>
    <property type="evidence" value="ECO:0007669"/>
    <property type="project" value="TreeGrafter"/>
</dbReference>
<feature type="compositionally biased region" description="Polar residues" evidence="11">
    <location>
        <begin position="350"/>
        <end position="364"/>
    </location>
</feature>
<dbReference type="GO" id="GO:0005643">
    <property type="term" value="C:nuclear pore"/>
    <property type="evidence" value="ECO:0007669"/>
    <property type="project" value="UniProtKB-ARBA"/>
</dbReference>
<evidence type="ECO:0000256" key="10">
    <source>
        <dbReference type="ARBA" id="ARBA00048167"/>
    </source>
</evidence>
<feature type="compositionally biased region" description="Low complexity" evidence="11">
    <location>
        <begin position="1513"/>
        <end position="1533"/>
    </location>
</feature>
<feature type="compositionally biased region" description="Polar residues" evidence="11">
    <location>
        <begin position="626"/>
        <end position="636"/>
    </location>
</feature>
<feature type="compositionally biased region" description="Polar residues" evidence="11">
    <location>
        <begin position="1631"/>
        <end position="1640"/>
    </location>
</feature>
<feature type="compositionally biased region" description="Polar residues" evidence="11">
    <location>
        <begin position="281"/>
        <end position="303"/>
    </location>
</feature>
<dbReference type="Pfam" id="PF05891">
    <property type="entry name" value="Methyltransf_PK"/>
    <property type="match status" value="1"/>
</dbReference>
<gene>
    <name evidence="12" type="ORF">FBUS_03290</name>
</gene>
<keyword evidence="3" id="KW-0808">Transferase</keyword>
<dbReference type="PANTHER" id="PTHR12753">
    <property type="entry name" value="AD-003 - RELATED"/>
    <property type="match status" value="1"/>
</dbReference>
<feature type="compositionally biased region" description="Polar residues" evidence="11">
    <location>
        <begin position="1588"/>
        <end position="1597"/>
    </location>
</feature>
<dbReference type="PANTHER" id="PTHR12753:SF0">
    <property type="entry name" value="ALPHA N-TERMINAL PROTEIN METHYLTRANSFERASE 1"/>
    <property type="match status" value="1"/>
</dbReference>
<dbReference type="InterPro" id="IPR008576">
    <property type="entry name" value="MeTrfase_NTM1"/>
</dbReference>
<evidence type="ECO:0000256" key="9">
    <source>
        <dbReference type="ARBA" id="ARBA00047885"/>
    </source>
</evidence>
<evidence type="ECO:0000256" key="5">
    <source>
        <dbReference type="ARBA" id="ARBA00039112"/>
    </source>
</evidence>
<dbReference type="EC" id="2.1.1.244" evidence="5"/>
<evidence type="ECO:0000256" key="1">
    <source>
        <dbReference type="ARBA" id="ARBA00009059"/>
    </source>
</evidence>
<comment type="catalytic activity">
    <reaction evidence="10">
        <text>N-terminal L-alanyl-L-prolyl-L-lysyl-[protein] + 3 S-adenosyl-L-methionine = N-terminal N,N,N-trimethyl-L-alanyl-L-prolyl-L-lysyl-[protein] + 3 S-adenosyl-L-homocysteine + 3 H(+)</text>
        <dbReference type="Rhea" id="RHEA:54712"/>
        <dbReference type="Rhea" id="RHEA-COMP:13785"/>
        <dbReference type="Rhea" id="RHEA-COMP:13971"/>
        <dbReference type="ChEBI" id="CHEBI:15378"/>
        <dbReference type="ChEBI" id="CHEBI:57856"/>
        <dbReference type="ChEBI" id="CHEBI:59789"/>
        <dbReference type="ChEBI" id="CHEBI:138057"/>
        <dbReference type="ChEBI" id="CHEBI:138315"/>
        <dbReference type="EC" id="2.1.1.244"/>
    </reaction>
</comment>
<feature type="region of interest" description="Disordered" evidence="11">
    <location>
        <begin position="281"/>
        <end position="306"/>
    </location>
</feature>
<feature type="region of interest" description="Disordered" evidence="11">
    <location>
        <begin position="329"/>
        <end position="364"/>
    </location>
</feature>
<reference evidence="12" key="1">
    <citation type="submission" date="2019-05" db="EMBL/GenBank/DDBJ databases">
        <title>Annotation for the trematode Fasciolopsis buski.</title>
        <authorList>
            <person name="Choi Y.-J."/>
        </authorList>
    </citation>
    <scope>NUCLEOTIDE SEQUENCE</scope>
    <source>
        <strain evidence="12">HT</strain>
        <tissue evidence="12">Whole worm</tissue>
    </source>
</reference>
<keyword evidence="13" id="KW-1185">Reference proteome</keyword>
<accession>A0A8E0RKN1</accession>
<dbReference type="CDD" id="cd02440">
    <property type="entry name" value="AdoMet_MTases"/>
    <property type="match status" value="1"/>
</dbReference>
<dbReference type="GO" id="GO:0032259">
    <property type="term" value="P:methylation"/>
    <property type="evidence" value="ECO:0007669"/>
    <property type="project" value="UniProtKB-KW"/>
</dbReference>
<evidence type="ECO:0000256" key="11">
    <source>
        <dbReference type="SAM" id="MobiDB-lite"/>
    </source>
</evidence>
<sequence>MCAPPNLQHNACELSDVSRPIRVCGTEGLTADGHPGWELRDFAWNPTIPTLFAIILRSGAIRLLNATTNVTEPDELVDQLPSTVDARCPGSVICPLDMLWTSPSCFIVGVKSVSTSSSNTMRAVMIHAPTKSTEVSYFEIPDLRLQSESTHCQYYWRAVGSGHFIATQSDGGEQLHVFQIPPGSTTSPISVAQIELPPTGFVLGLAMSFYWSPSSSEDRSKVVTYLITRLSNGNLAPFALRMRDLLSPILAALPEPIELPVAPNPSVTSVSVFPPQSASHTSFQFPKTTESNLTSQKPTSIFNSKPEEMPFNSMFPSLAKGSLSVALSQKGSTHADTPTSTVGLPDTSKNEPTPQQSCSLPSSTMVTWKHQDPRLLRSISSSEPVAVSVSAQWDVPLPKSLQIAAAQFSAALQAEAESGRAAWRDLFEMMIHGRRLVNVSNQKFTYHESSGVDVTESKLHDTELFFRALDDVLCELKSSSSDRKDEISSCIAYADKVRKALRVCAAGDWLPIMTGHLDPESARLLGQLKEKSRLAESGLFDLDNHLQALSSEVKQQLSSPVRSARRSGVETKVETKTSTPISKLLSVLDTTTRLLQTERSRVEYINERFNRLQRLNDMPMKEISRSVENSFSTPRTSHSRGSRIKPTISTLGAANANSPPSTKSSSLQTTPTTCASFGQTVPATLSSPFIVRAPPVRVAAPSTVSSIGESAKPLVFTSAPSTPNVGNTKIIGPPFTISKTGTSTSVVSSPATDDQTTVSPAGSFRLGIKTATGKSPVSPNLVVQKSTVPSPNVPSFAVRPSTPTTVTTNASPVSPSVNLQGTHGTQGTQFLGFALGTSTVESPATEKPSDIFVQAITSSSSTEASNMVSKTQADGHIASVTNQMSIASPFSFLSPSNVTHSNLFGTTGVSQFGAAATTAATTATTCLTTTAPSATDTTVTATTSSIFSLPLFGTASKTQTGVTIATSTVPTSSTSGLFQFGSPAAAPAMSTSATTAVTATTTTASVGLSLFGTQPSTPIFGTPAFGSPVKVTTAAVATTTTNTGTTSVPLFGAPPIAHSGSGGLFGSLKTTSTVASEVPAGFLFGPSTIATGTVCGSLFGTATVKSPTTTTATGAAVSGGLFGAANTATTTANQATTSLASTMRTTTTAAASSTGVFGNSLSTTSAPTTGLFGPVATTSAPAAGGLFASNALGTGLFGAKNAVTITTTATTTTTQSSATPTSLQQTGSLFGALGNASQQNTSSGLFGLFGSSAKPSGAGLFGSPAFSPNATSPASGTGLFSSISPVASGGLFGSVGANDRGGLFGTAASATTTAASTGLFGSSTAAPTNTGGLFSGTGTAVSVGGLFGSSTSGGFGSRPVFDNSGFVSAVAQPSFGSAAFGSASGSLLNPNPLSASTNTGTLFGSSMAAPAPAAEGLFSGLAAKTDSLSFGHLAMGSPTTPAAPASPFGTAVLANLVVDDIPLLSESLPRLTLSESASFPVSASRLSVFPASVSVTPNQKLQGKSAAALRPGAKSSATSTSASSMTNPTASAAEASKPAPGTTTASSASEEKLKSTLNCNLATEAKTKVTPKTKPGAIPSAATKLKPGTNTYASGKNASKPKPGTTTNATASPKVKTTRPKTMVTTKLKLANNNPSVTPQSKRKPISIDASDHQTASDLLSLSPSSPPPLFYSKAKDYWIQVPATVDGMLGGYSSLNVPDVKDSHEFLDTYGPATTAYALDCGAGIGRVTKHVLLPRFSLVDMVELNQAFLDHAEEYIGLPDFASVGERFCSGLQDFIPPHGRYDLVWIQWVLGHLTDIALVGFLKRCVQALSLGGRIVVKENVTSGESDEAAFDDIDSSFTRSRIALLNAFRDAGLQLVGEQLQTNFPSSIYPVRMFALTPVDTPPTPISNECK</sequence>
<dbReference type="Proteomes" id="UP000728185">
    <property type="component" value="Unassembled WGS sequence"/>
</dbReference>
<feature type="compositionally biased region" description="Polar residues" evidence="11">
    <location>
        <begin position="647"/>
        <end position="671"/>
    </location>
</feature>
<dbReference type="InterPro" id="IPR025574">
    <property type="entry name" value="Nucleoporin_FG_rpt"/>
</dbReference>
<evidence type="ECO:0000313" key="13">
    <source>
        <dbReference type="Proteomes" id="UP000728185"/>
    </source>
</evidence>
<evidence type="ECO:0000256" key="3">
    <source>
        <dbReference type="ARBA" id="ARBA00022679"/>
    </source>
</evidence>
<dbReference type="Pfam" id="PF13634">
    <property type="entry name" value="Nucleoporin_FG"/>
    <property type="match status" value="5"/>
</dbReference>
<evidence type="ECO:0000313" key="12">
    <source>
        <dbReference type="EMBL" id="KAA0185900.1"/>
    </source>
</evidence>
<feature type="region of interest" description="Disordered" evidence="11">
    <location>
        <begin position="793"/>
        <end position="813"/>
    </location>
</feature>
<proteinExistence type="inferred from homology"/>
<comment type="caution">
    <text evidence="12">The sequence shown here is derived from an EMBL/GenBank/DDBJ whole genome shotgun (WGS) entry which is preliminary data.</text>
</comment>
<feature type="compositionally biased region" description="Polar residues" evidence="11">
    <location>
        <begin position="801"/>
        <end position="813"/>
    </location>
</feature>
<dbReference type="OrthoDB" id="1298661at2759"/>
<comment type="catalytic activity">
    <reaction evidence="8">
        <text>N-terminal L-seryl-L-prolyl-L-lysyl-[protein] + 3 S-adenosyl-L-methionine = N-terminal N,N,N-trimethyl-L-seryl-L-prolyl-L-lysyl-[protein] + 3 S-adenosyl-L-homocysteine + 3 H(+)</text>
        <dbReference type="Rhea" id="RHEA:54724"/>
        <dbReference type="Rhea" id="RHEA-COMP:13789"/>
        <dbReference type="Rhea" id="RHEA-COMP:13973"/>
        <dbReference type="ChEBI" id="CHEBI:15378"/>
        <dbReference type="ChEBI" id="CHEBI:57856"/>
        <dbReference type="ChEBI" id="CHEBI:59789"/>
        <dbReference type="ChEBI" id="CHEBI:138061"/>
        <dbReference type="ChEBI" id="CHEBI:138317"/>
        <dbReference type="EC" id="2.1.1.244"/>
    </reaction>
</comment>
<keyword evidence="2 12" id="KW-0489">Methyltransferase</keyword>
<feature type="compositionally biased region" description="Polar residues" evidence="11">
    <location>
        <begin position="329"/>
        <end position="342"/>
    </location>
</feature>
<feature type="region of interest" description="Disordered" evidence="11">
    <location>
        <begin position="1566"/>
        <end position="1652"/>
    </location>
</feature>
<feature type="region of interest" description="Disordered" evidence="11">
    <location>
        <begin position="1497"/>
        <end position="1552"/>
    </location>
</feature>
<organism evidence="12 13">
    <name type="scientific">Fasciolopsis buskii</name>
    <dbReference type="NCBI Taxonomy" id="27845"/>
    <lineage>
        <taxon>Eukaryota</taxon>
        <taxon>Metazoa</taxon>
        <taxon>Spiralia</taxon>
        <taxon>Lophotrochozoa</taxon>
        <taxon>Platyhelminthes</taxon>
        <taxon>Trematoda</taxon>
        <taxon>Digenea</taxon>
        <taxon>Plagiorchiida</taxon>
        <taxon>Echinostomata</taxon>
        <taxon>Echinostomatoidea</taxon>
        <taxon>Fasciolidae</taxon>
        <taxon>Fasciolopsis</taxon>
    </lineage>
</organism>